<comment type="caution">
    <text evidence="9">The sequence shown here is derived from an EMBL/GenBank/DDBJ whole genome shotgun (WGS) entry which is preliminary data.</text>
</comment>
<evidence type="ECO:0000256" key="6">
    <source>
        <dbReference type="RuleBase" id="RU368027"/>
    </source>
</evidence>
<evidence type="ECO:0000256" key="7">
    <source>
        <dbReference type="SAM" id="Coils"/>
    </source>
</evidence>
<feature type="compositionally biased region" description="Basic residues" evidence="8">
    <location>
        <begin position="34"/>
        <end position="45"/>
    </location>
</feature>
<evidence type="ECO:0000256" key="1">
    <source>
        <dbReference type="ARBA" id="ARBA00004604"/>
    </source>
</evidence>
<keyword evidence="5 6" id="KW-0539">Nucleus</keyword>
<feature type="coiled-coil region" evidence="7">
    <location>
        <begin position="96"/>
        <end position="141"/>
    </location>
</feature>
<evidence type="ECO:0000256" key="2">
    <source>
        <dbReference type="ARBA" id="ARBA00009418"/>
    </source>
</evidence>
<organism evidence="9 10">
    <name type="scientific">Ditylenchus destructor</name>
    <dbReference type="NCBI Taxonomy" id="166010"/>
    <lineage>
        <taxon>Eukaryota</taxon>
        <taxon>Metazoa</taxon>
        <taxon>Ecdysozoa</taxon>
        <taxon>Nematoda</taxon>
        <taxon>Chromadorea</taxon>
        <taxon>Rhabditida</taxon>
        <taxon>Tylenchina</taxon>
        <taxon>Tylenchomorpha</taxon>
        <taxon>Sphaerularioidea</taxon>
        <taxon>Anguinidae</taxon>
        <taxon>Anguininae</taxon>
        <taxon>Ditylenchus</taxon>
    </lineage>
</organism>
<keyword evidence="6" id="KW-0687">Ribonucleoprotein</keyword>
<dbReference type="GO" id="GO:0000462">
    <property type="term" value="P:maturation of SSU-rRNA from tricistronic rRNA transcript (SSU-rRNA, 5.8S rRNA, LSU-rRNA)"/>
    <property type="evidence" value="ECO:0007669"/>
    <property type="project" value="TreeGrafter"/>
</dbReference>
<keyword evidence="7" id="KW-0175">Coiled coil</keyword>
<dbReference type="PANTHER" id="PTHR21738">
    <property type="entry name" value="RIBOSOMAL RNA PROCESSING PROTEIN 36 HOMOLOG"/>
    <property type="match status" value="1"/>
</dbReference>
<evidence type="ECO:0000313" key="9">
    <source>
        <dbReference type="EMBL" id="KAI1720790.1"/>
    </source>
</evidence>
<evidence type="ECO:0000256" key="5">
    <source>
        <dbReference type="ARBA" id="ARBA00023242"/>
    </source>
</evidence>
<sequence>MDRKLIEEIPLRLRKDFVQKDKQAETEGKEYAKKAHTKSKPKSAKAPREESSKKPVSKLRQIVDVGYQKRIDPRFAVECGGDFDGEKFNKDYDFLNDLKKNEILELKKAYRTARREDPEKAARIKTNILRLENQQKSVENSKLFKEVRAELRQQNIERMNQGLKPVYLNNQEMKKYYMEKKLSKMSSSSGNMRPYLNRKMQRWEEKHSDVKVPAVSLNEITSGVHSLFFTLLALVDPNWGGRKTRNRSIAVLFLCFLCGETMSRNSHFHLYPIHLFCADTLLSPKGTMQRASTQRWSLIPCVIMFCGETAKLTPPLRNSSALKKCAGRGHSVVVRGCH</sequence>
<evidence type="ECO:0000313" key="10">
    <source>
        <dbReference type="Proteomes" id="UP001201812"/>
    </source>
</evidence>
<evidence type="ECO:0000256" key="3">
    <source>
        <dbReference type="ARBA" id="ARBA00022517"/>
    </source>
</evidence>
<protein>
    <recommendedName>
        <fullName evidence="6">rRNA biogenesis protein RRP36</fullName>
    </recommendedName>
</protein>
<comment type="function">
    <text evidence="6">Component of the 90S pre-ribosome involved in the maturation of rRNAs. Required for early cleavages of the pre-RNAs in the 40S ribosomal subunit maturation pathway.</text>
</comment>
<dbReference type="Proteomes" id="UP001201812">
    <property type="component" value="Unassembled WGS sequence"/>
</dbReference>
<evidence type="ECO:0000256" key="8">
    <source>
        <dbReference type="SAM" id="MobiDB-lite"/>
    </source>
</evidence>
<feature type="compositionally biased region" description="Basic and acidic residues" evidence="8">
    <location>
        <begin position="17"/>
        <end position="33"/>
    </location>
</feature>
<dbReference type="Pfam" id="PF06102">
    <property type="entry name" value="RRP36"/>
    <property type="match status" value="1"/>
</dbReference>
<keyword evidence="10" id="KW-1185">Reference proteome</keyword>
<dbReference type="GO" id="GO:0005730">
    <property type="term" value="C:nucleolus"/>
    <property type="evidence" value="ECO:0007669"/>
    <property type="project" value="UniProtKB-SubCell"/>
</dbReference>
<keyword evidence="3 6" id="KW-0690">Ribosome biogenesis</keyword>
<comment type="subunit">
    <text evidence="6">Associates with 90S and pre-40S pre-ribosomal particles.</text>
</comment>
<dbReference type="AlphaFoldDB" id="A0AAD4R425"/>
<dbReference type="EMBL" id="JAKKPZ010000005">
    <property type="protein sequence ID" value="KAI1720790.1"/>
    <property type="molecule type" value="Genomic_DNA"/>
</dbReference>
<accession>A0AAD4R425</accession>
<keyword evidence="4 6" id="KW-0698">rRNA processing</keyword>
<dbReference type="GO" id="GO:0030686">
    <property type="term" value="C:90S preribosome"/>
    <property type="evidence" value="ECO:0007669"/>
    <property type="project" value="TreeGrafter"/>
</dbReference>
<gene>
    <name evidence="9" type="ORF">DdX_05037</name>
</gene>
<reference evidence="9" key="1">
    <citation type="submission" date="2022-01" db="EMBL/GenBank/DDBJ databases">
        <title>Genome Sequence Resource for Two Populations of Ditylenchus destructor, the Migratory Endoparasitic Phytonematode.</title>
        <authorList>
            <person name="Zhang H."/>
            <person name="Lin R."/>
            <person name="Xie B."/>
        </authorList>
    </citation>
    <scope>NUCLEOTIDE SEQUENCE</scope>
    <source>
        <strain evidence="9">BazhouSP</strain>
    </source>
</reference>
<comment type="subcellular location">
    <subcellularLocation>
        <location evidence="1 6">Nucleus</location>
        <location evidence="1 6">Nucleolus</location>
    </subcellularLocation>
</comment>
<comment type="similarity">
    <text evidence="2 6">Belongs to the RRP36 family.</text>
</comment>
<dbReference type="InterPro" id="IPR009292">
    <property type="entry name" value="RRP36"/>
</dbReference>
<evidence type="ECO:0000256" key="4">
    <source>
        <dbReference type="ARBA" id="ARBA00022552"/>
    </source>
</evidence>
<feature type="region of interest" description="Disordered" evidence="8">
    <location>
        <begin position="17"/>
        <end position="57"/>
    </location>
</feature>
<proteinExistence type="inferred from homology"/>
<dbReference type="PANTHER" id="PTHR21738:SF0">
    <property type="entry name" value="RIBOSOMAL RNA PROCESSING PROTEIN 36 HOMOLOG"/>
    <property type="match status" value="1"/>
</dbReference>
<name>A0AAD4R425_9BILA</name>